<evidence type="ECO:0000256" key="1">
    <source>
        <dbReference type="SAM" id="MobiDB-lite"/>
    </source>
</evidence>
<dbReference type="AlphaFoldDB" id="A0AAP0KW34"/>
<feature type="compositionally biased region" description="Acidic residues" evidence="1">
    <location>
        <begin position="153"/>
        <end position="164"/>
    </location>
</feature>
<sequence length="164" mass="17985">MSDVDEEDDESDNSEFSSNDKDEVTTYLLMRDPVINPADDPTLLEIDNQVGHTDILMMMLLYLHRLVRMYSALLSSLPTPLVDGRDTFRPAGGTGGTGGGIGGGDGARSSRLISSPNEPIELLRRDFQEMQTQILWVILGISFAPAPSRDVPADELESDEDLDD</sequence>
<feature type="compositionally biased region" description="Acidic residues" evidence="1">
    <location>
        <begin position="1"/>
        <end position="13"/>
    </location>
</feature>
<evidence type="ECO:0000313" key="3">
    <source>
        <dbReference type="Proteomes" id="UP001420932"/>
    </source>
</evidence>
<feature type="region of interest" description="Disordered" evidence="1">
    <location>
        <begin position="1"/>
        <end position="23"/>
    </location>
</feature>
<proteinExistence type="predicted"/>
<feature type="region of interest" description="Disordered" evidence="1">
    <location>
        <begin position="91"/>
        <end position="111"/>
    </location>
</feature>
<feature type="region of interest" description="Disordered" evidence="1">
    <location>
        <begin position="145"/>
        <end position="164"/>
    </location>
</feature>
<reference evidence="2 3" key="1">
    <citation type="submission" date="2024-01" db="EMBL/GenBank/DDBJ databases">
        <title>Genome assemblies of Stephania.</title>
        <authorList>
            <person name="Yang L."/>
        </authorList>
    </citation>
    <scope>NUCLEOTIDE SEQUENCE [LARGE SCALE GENOMIC DNA]</scope>
    <source>
        <strain evidence="2">YNDBR</strain>
        <tissue evidence="2">Leaf</tissue>
    </source>
</reference>
<accession>A0AAP0KW34</accession>
<dbReference type="Proteomes" id="UP001420932">
    <property type="component" value="Unassembled WGS sequence"/>
</dbReference>
<comment type="caution">
    <text evidence="2">The sequence shown here is derived from an EMBL/GenBank/DDBJ whole genome shotgun (WGS) entry which is preliminary data.</text>
</comment>
<name>A0AAP0KW34_9MAGN</name>
<gene>
    <name evidence="2" type="ORF">Syun_006163</name>
</gene>
<keyword evidence="3" id="KW-1185">Reference proteome</keyword>
<organism evidence="2 3">
    <name type="scientific">Stephania yunnanensis</name>
    <dbReference type="NCBI Taxonomy" id="152371"/>
    <lineage>
        <taxon>Eukaryota</taxon>
        <taxon>Viridiplantae</taxon>
        <taxon>Streptophyta</taxon>
        <taxon>Embryophyta</taxon>
        <taxon>Tracheophyta</taxon>
        <taxon>Spermatophyta</taxon>
        <taxon>Magnoliopsida</taxon>
        <taxon>Ranunculales</taxon>
        <taxon>Menispermaceae</taxon>
        <taxon>Menispermoideae</taxon>
        <taxon>Cissampelideae</taxon>
        <taxon>Stephania</taxon>
    </lineage>
</organism>
<dbReference type="EMBL" id="JBBNAF010000003">
    <property type="protein sequence ID" value="KAK9159822.1"/>
    <property type="molecule type" value="Genomic_DNA"/>
</dbReference>
<protein>
    <submittedName>
        <fullName evidence="2">Uncharacterized protein</fullName>
    </submittedName>
</protein>
<feature type="compositionally biased region" description="Gly residues" evidence="1">
    <location>
        <begin position="92"/>
        <end position="106"/>
    </location>
</feature>
<evidence type="ECO:0000313" key="2">
    <source>
        <dbReference type="EMBL" id="KAK9159822.1"/>
    </source>
</evidence>